<dbReference type="EMBL" id="NAJO01000075">
    <property type="protein sequence ID" value="OQN95960.1"/>
    <property type="molecule type" value="Genomic_DNA"/>
</dbReference>
<dbReference type="InParanoid" id="A0A1V8SAK6"/>
<feature type="transmembrane region" description="Helical" evidence="2">
    <location>
        <begin position="380"/>
        <end position="398"/>
    </location>
</feature>
<evidence type="ECO:0000313" key="3">
    <source>
        <dbReference type="EMBL" id="OQN95960.1"/>
    </source>
</evidence>
<accession>A0A1V8SAK6</accession>
<keyword evidence="2" id="KW-0812">Transmembrane</keyword>
<dbReference type="Proteomes" id="UP000192596">
    <property type="component" value="Unassembled WGS sequence"/>
</dbReference>
<feature type="region of interest" description="Disordered" evidence="1">
    <location>
        <begin position="158"/>
        <end position="182"/>
    </location>
</feature>
<feature type="region of interest" description="Disordered" evidence="1">
    <location>
        <begin position="210"/>
        <end position="251"/>
    </location>
</feature>
<gene>
    <name evidence="3" type="ORF">B0A48_17903</name>
</gene>
<organism evidence="3 4">
    <name type="scientific">Cryoendolithus antarcticus</name>
    <dbReference type="NCBI Taxonomy" id="1507870"/>
    <lineage>
        <taxon>Eukaryota</taxon>
        <taxon>Fungi</taxon>
        <taxon>Dikarya</taxon>
        <taxon>Ascomycota</taxon>
        <taxon>Pezizomycotina</taxon>
        <taxon>Dothideomycetes</taxon>
        <taxon>Dothideomycetidae</taxon>
        <taxon>Cladosporiales</taxon>
        <taxon>Cladosporiaceae</taxon>
        <taxon>Cryoendolithus</taxon>
    </lineage>
</organism>
<keyword evidence="2" id="KW-0472">Membrane</keyword>
<dbReference type="AlphaFoldDB" id="A0A1V8SAK6"/>
<evidence type="ECO:0000313" key="4">
    <source>
        <dbReference type="Proteomes" id="UP000192596"/>
    </source>
</evidence>
<keyword evidence="4" id="KW-1185">Reference proteome</keyword>
<comment type="caution">
    <text evidence="3">The sequence shown here is derived from an EMBL/GenBank/DDBJ whole genome shotgun (WGS) entry which is preliminary data.</text>
</comment>
<reference evidence="4" key="1">
    <citation type="submission" date="2017-03" db="EMBL/GenBank/DDBJ databases">
        <title>Genomes of endolithic fungi from Antarctica.</title>
        <authorList>
            <person name="Coleine C."/>
            <person name="Masonjones S."/>
            <person name="Stajich J.E."/>
        </authorList>
    </citation>
    <scope>NUCLEOTIDE SEQUENCE [LARGE SCALE GENOMIC DNA]</scope>
    <source>
        <strain evidence="4">CCFEE 5527</strain>
    </source>
</reference>
<name>A0A1V8SAK6_9PEZI</name>
<feature type="transmembrane region" description="Helical" evidence="2">
    <location>
        <begin position="418"/>
        <end position="440"/>
    </location>
</feature>
<sequence>MKQKVAAEKELVDHHSFWDKEHRKELAGYREEAARVKTELEKFNERTLRTVTDARMASALPLSTEIAAIEAEYAPNLQRARELSANNGVMNSEQFQRFEALKAEEGRIIKESLGLAEGRIGNYARRADALANLNKVDPAAHANHVPNFIPPDAPEGMFPKPSEATPPWTLSDFKPQQTKPGGGSLVEMVDGMMLITGESNHFDRLEVHKGSEVQKHPHSPGSALDPAGGPSGGGRDPPTGKGKGKGKVPKVRTMPDNFWMKKQGASQELLDHLRDGTYDIDVARTQDQVKRRMRWDRGWNSERYSVETFEANGRSYVKTGGGHVFQGGARSPSSKAPNWIFRLVKGGLPAGAVEVPMAGVLGKALTSQGFAATRAIEIPAAKIAVAIVTGILVVVQVYSPVKDIQEGHYGKAALDAVLAAISFYSWQAGLLILAIQGMIWTGTAIAKKIREHHCHDALNDEYKAAFFKECGHRPEHVPTRKKMWSVKAFQCHLNKKKDYERADLVHGKGWDRLPQIPEYAASHPIQHGKKPCQE</sequence>
<evidence type="ECO:0000256" key="1">
    <source>
        <dbReference type="SAM" id="MobiDB-lite"/>
    </source>
</evidence>
<keyword evidence="2" id="KW-1133">Transmembrane helix</keyword>
<evidence type="ECO:0000256" key="2">
    <source>
        <dbReference type="SAM" id="Phobius"/>
    </source>
</evidence>
<protein>
    <submittedName>
        <fullName evidence="3">Uncharacterized protein</fullName>
    </submittedName>
</protein>
<proteinExistence type="predicted"/>